<comment type="caution">
    <text evidence="1">The sequence shown here is derived from an EMBL/GenBank/DDBJ whole genome shotgun (WGS) entry which is preliminary data.</text>
</comment>
<reference evidence="1 2" key="1">
    <citation type="submission" date="2019-11" db="EMBL/GenBank/DDBJ databases">
        <title>Description of Pedobacter sp. LMG 31462T.</title>
        <authorList>
            <person name="Carlier A."/>
            <person name="Qi S."/>
            <person name="Vandamme P."/>
        </authorList>
    </citation>
    <scope>NUCLEOTIDE SEQUENCE [LARGE SCALE GENOMIC DNA]</scope>
    <source>
        <strain evidence="1 2">LMG 31462</strain>
    </source>
</reference>
<keyword evidence="2" id="KW-1185">Reference proteome</keyword>
<gene>
    <name evidence="1" type="ORF">GM920_18085</name>
</gene>
<organism evidence="1 2">
    <name type="scientific">Pedobacter gandavensis</name>
    <dbReference type="NCBI Taxonomy" id="2679963"/>
    <lineage>
        <taxon>Bacteria</taxon>
        <taxon>Pseudomonadati</taxon>
        <taxon>Bacteroidota</taxon>
        <taxon>Sphingobacteriia</taxon>
        <taxon>Sphingobacteriales</taxon>
        <taxon>Sphingobacteriaceae</taxon>
        <taxon>Pedobacter</taxon>
    </lineage>
</organism>
<evidence type="ECO:0000313" key="2">
    <source>
        <dbReference type="Proteomes" id="UP000636110"/>
    </source>
</evidence>
<sequence length="83" mass="9730">MKDYESRPDEFDIHLDIDGADTIITVKPEETSDGGLYYVCYIGPDRITQLREELDGEWEQIWGVLDHWMIDAIGREINQRQKS</sequence>
<accession>A0ABR6EZV3</accession>
<dbReference type="RefSeq" id="WP_182960078.1">
    <property type="nucleotide sequence ID" value="NZ_WNXC01000007.1"/>
</dbReference>
<dbReference type="EMBL" id="WNXC01000007">
    <property type="protein sequence ID" value="MBB2150813.1"/>
    <property type="molecule type" value="Genomic_DNA"/>
</dbReference>
<protein>
    <submittedName>
        <fullName evidence="1">Uncharacterized protein</fullName>
    </submittedName>
</protein>
<dbReference type="Proteomes" id="UP000636110">
    <property type="component" value="Unassembled WGS sequence"/>
</dbReference>
<evidence type="ECO:0000313" key="1">
    <source>
        <dbReference type="EMBL" id="MBB2150813.1"/>
    </source>
</evidence>
<name>A0ABR6EZV3_9SPHI</name>
<proteinExistence type="predicted"/>